<protein>
    <submittedName>
        <fullName evidence="2">DUF6517 family protein</fullName>
    </submittedName>
</protein>
<evidence type="ECO:0000256" key="1">
    <source>
        <dbReference type="SAM" id="MobiDB-lite"/>
    </source>
</evidence>
<dbReference type="PROSITE" id="PS51257">
    <property type="entry name" value="PROKAR_LIPOPROTEIN"/>
    <property type="match status" value="1"/>
</dbReference>
<proteinExistence type="predicted"/>
<accession>A0AAE3K6S4</accession>
<comment type="caution">
    <text evidence="2">The sequence shown here is derived from an EMBL/GenBank/DDBJ whole genome shotgun (WGS) entry which is preliminary data.</text>
</comment>
<feature type="compositionally biased region" description="Acidic residues" evidence="1">
    <location>
        <begin position="214"/>
        <end position="278"/>
    </location>
</feature>
<reference evidence="2" key="1">
    <citation type="journal article" date="2022" name="Syst. Appl. Microbiol.">
        <title>Natronocalculus amylovorans gen. nov., sp. nov., and Natranaeroarchaeum aerophilus sp. nov., dominant culturable amylolytic natronoarchaea from hypersaline soda lakes in southwestern Siberia.</title>
        <authorList>
            <person name="Sorokin D.Y."/>
            <person name="Elcheninov A.G."/>
            <person name="Khizhniak T.V."/>
            <person name="Koenen M."/>
            <person name="Bale N.J."/>
            <person name="Damste J.S.S."/>
            <person name="Kublanov I.V."/>
        </authorList>
    </citation>
    <scope>NUCLEOTIDE SEQUENCE</scope>
    <source>
        <strain evidence="2">AArc-St2</strain>
    </source>
</reference>
<evidence type="ECO:0000313" key="3">
    <source>
        <dbReference type="Proteomes" id="UP001203207"/>
    </source>
</evidence>
<name>A0AAE3K6S4_9EURY</name>
<keyword evidence="3" id="KW-1185">Reference proteome</keyword>
<reference evidence="2" key="2">
    <citation type="submission" date="2022-02" db="EMBL/GenBank/DDBJ databases">
        <authorList>
            <person name="Elcheninov A.G."/>
            <person name="Sorokin D.Y."/>
            <person name="Kublanov I.V."/>
        </authorList>
    </citation>
    <scope>NUCLEOTIDE SEQUENCE</scope>
    <source>
        <strain evidence="2">AArc-St2</strain>
    </source>
</reference>
<sequence>MNRRTVLSGVGAIGLTTLAGCLSTVGLDEHTAAPAGVSEETRDDTGYEQTGVEEIPIEERVGLTFLSEEVTARNYLTEHEKSVDIGPLGSQRAAVFMLLSTPQVNVLGQEFNPVAEMDTAELIDLVADNYNNISNVSHNADHEQTVLEQTTTRSEFTAEAQFDNTDVDVRLHVTTAIERGDDLLVAIGVYPDELHRQEEDNIVALVQSILADPIDPEAADTGEPDSDDEETDDEASGADDTSDDSDDGGSEGSDDDEDGIISDDEDEDEYEDDDGLGL</sequence>
<gene>
    <name evidence="2" type="ORF">AArcSt2_01015</name>
</gene>
<dbReference type="RefSeq" id="WP_250582323.1">
    <property type="nucleotide sequence ID" value="NZ_JAKRVX010000001.1"/>
</dbReference>
<dbReference type="AlphaFoldDB" id="A0AAE3K6S4"/>
<dbReference type="InterPro" id="IPR045396">
    <property type="entry name" value="DUF6517"/>
</dbReference>
<evidence type="ECO:0000313" key="2">
    <source>
        <dbReference type="EMBL" id="MCL9815517.1"/>
    </source>
</evidence>
<dbReference type="Proteomes" id="UP001203207">
    <property type="component" value="Unassembled WGS sequence"/>
</dbReference>
<feature type="region of interest" description="Disordered" evidence="1">
    <location>
        <begin position="213"/>
        <end position="278"/>
    </location>
</feature>
<organism evidence="2 3">
    <name type="scientific">Natronocalculus amylovorans</name>
    <dbReference type="NCBI Taxonomy" id="2917812"/>
    <lineage>
        <taxon>Archaea</taxon>
        <taxon>Methanobacteriati</taxon>
        <taxon>Methanobacteriota</taxon>
        <taxon>Stenosarchaea group</taxon>
        <taxon>Halobacteria</taxon>
        <taxon>Halobacteriales</taxon>
        <taxon>Haloferacaceae</taxon>
        <taxon>Natronocalculus</taxon>
    </lineage>
</organism>
<dbReference type="Pfam" id="PF20127">
    <property type="entry name" value="DUF6517"/>
    <property type="match status" value="1"/>
</dbReference>
<dbReference type="EMBL" id="JAKRVX010000001">
    <property type="protein sequence ID" value="MCL9815517.1"/>
    <property type="molecule type" value="Genomic_DNA"/>
</dbReference>